<name>A0A397GF49_ASPTH</name>
<dbReference type="InterPro" id="IPR050645">
    <property type="entry name" value="Histidine_acid_phosphatase"/>
</dbReference>
<dbReference type="Pfam" id="PF00328">
    <property type="entry name" value="His_Phos_2"/>
    <property type="match status" value="1"/>
</dbReference>
<dbReference type="GeneID" id="38125548"/>
<dbReference type="InterPro" id="IPR000560">
    <property type="entry name" value="His_Pase_clade-2"/>
</dbReference>
<accession>A0A397GF49</accession>
<dbReference type="RefSeq" id="XP_026611303.1">
    <property type="nucleotide sequence ID" value="XM_026757193.1"/>
</dbReference>
<dbReference type="PANTHER" id="PTHR11567:SF127">
    <property type="entry name" value="HISTIDINE ACID PHOSPHATASE"/>
    <property type="match status" value="1"/>
</dbReference>
<feature type="compositionally biased region" description="Basic and acidic residues" evidence="2">
    <location>
        <begin position="508"/>
        <end position="524"/>
    </location>
</feature>
<dbReference type="VEuPathDB" id="FungiDB:CDV56_103574"/>
<dbReference type="AlphaFoldDB" id="A0A397GF49"/>
<evidence type="ECO:0000256" key="2">
    <source>
        <dbReference type="SAM" id="MobiDB-lite"/>
    </source>
</evidence>
<feature type="signal peptide" evidence="4">
    <location>
        <begin position="1"/>
        <end position="25"/>
    </location>
</feature>
<proteinExistence type="inferred from homology"/>
<sequence>MFVSRERFLALAAAAALQFPTLVAAQDLKEQVWSIFAYTLHGDSIPNALPRPRALTPYGASELYAAGSAFRARYVAVHSEGSDVSTRIPSLSPYALEAEEISVLSSTDQPVVASAQAFMQGLYPPLDQVYDGEYYDHSFELANGSLSTAPLNGYQYPQVITLGSADPRSIIVDGQGECTLHEVADSEYQFSPEVQELTQESEAFYGRLYSQSLSGVYDLSSANYANAFYISEFLEYELLHNKTLLYHLNREDIELARWYADHYIYATNGNVSSSALGLSNDIRTIAGRTLASHVLEAFDTNIQYRGANSKMSLVFGGSEPAVALASLMQLASSSQENFYSRPDLGASLVFELFSLEAEANPTYPDQSQLYVRFLLRNGTGTSADFQSYPLFGHGPSNDAIPYSEFHAQMEKFSLSSIKQWCLECGSSAVFCSGVMGKAKKTSTSDNRLSPAIAGVVGAVVTLVALALAAILVFLVCGLRMRRMRRSSAGGFKGSSKMASDADLTLKHPTREDVKSAESPNDERFGVGGAVVCGHERTESWEMRPQHMDTRSTLAGGRTTASPSEDEHDDIWKTHSVFKPVKAREHV</sequence>
<feature type="region of interest" description="Disordered" evidence="2">
    <location>
        <begin position="544"/>
        <end position="572"/>
    </location>
</feature>
<evidence type="ECO:0000256" key="4">
    <source>
        <dbReference type="SAM" id="SignalP"/>
    </source>
</evidence>
<evidence type="ECO:0008006" key="7">
    <source>
        <dbReference type="Google" id="ProtNLM"/>
    </source>
</evidence>
<keyword evidence="3" id="KW-0812">Transmembrane</keyword>
<evidence type="ECO:0000313" key="6">
    <source>
        <dbReference type="Proteomes" id="UP000215305"/>
    </source>
</evidence>
<dbReference type="GO" id="GO:0016791">
    <property type="term" value="F:phosphatase activity"/>
    <property type="evidence" value="ECO:0007669"/>
    <property type="project" value="TreeGrafter"/>
</dbReference>
<dbReference type="PANTHER" id="PTHR11567">
    <property type="entry name" value="ACID PHOSPHATASE-RELATED"/>
    <property type="match status" value="1"/>
</dbReference>
<feature type="region of interest" description="Disordered" evidence="2">
    <location>
        <begin position="508"/>
        <end position="527"/>
    </location>
</feature>
<dbReference type="EMBL" id="NKHU02000239">
    <property type="protein sequence ID" value="RHZ46730.1"/>
    <property type="molecule type" value="Genomic_DNA"/>
</dbReference>
<feature type="chain" id="PRO_5017383648" description="Histidine acid phosphatase" evidence="4">
    <location>
        <begin position="26"/>
        <end position="586"/>
    </location>
</feature>
<evidence type="ECO:0000256" key="1">
    <source>
        <dbReference type="ARBA" id="ARBA00005375"/>
    </source>
</evidence>
<keyword evidence="6" id="KW-1185">Reference proteome</keyword>
<organism evidence="5 6">
    <name type="scientific">Aspergillus thermomutatus</name>
    <name type="common">Neosartorya pseudofischeri</name>
    <dbReference type="NCBI Taxonomy" id="41047"/>
    <lineage>
        <taxon>Eukaryota</taxon>
        <taxon>Fungi</taxon>
        <taxon>Dikarya</taxon>
        <taxon>Ascomycota</taxon>
        <taxon>Pezizomycotina</taxon>
        <taxon>Eurotiomycetes</taxon>
        <taxon>Eurotiomycetidae</taxon>
        <taxon>Eurotiales</taxon>
        <taxon>Aspergillaceae</taxon>
        <taxon>Aspergillus</taxon>
        <taxon>Aspergillus subgen. Fumigati</taxon>
    </lineage>
</organism>
<gene>
    <name evidence="5" type="ORF">CDV56_103574</name>
</gene>
<comment type="caution">
    <text evidence="5">The sequence shown here is derived from an EMBL/GenBank/DDBJ whole genome shotgun (WGS) entry which is preliminary data.</text>
</comment>
<dbReference type="STRING" id="41047.A0A397GF49"/>
<dbReference type="InterPro" id="IPR029033">
    <property type="entry name" value="His_PPase_superfam"/>
</dbReference>
<dbReference type="OrthoDB" id="258392at2759"/>
<reference evidence="5" key="1">
    <citation type="submission" date="2018-08" db="EMBL/GenBank/DDBJ databases">
        <title>Draft genome sequence of azole-resistant Aspergillus thermomutatus (Neosartorya pseudofischeri) strain HMR AF 39, isolated from a human nasal aspirate.</title>
        <authorList>
            <person name="Parent-Michaud M."/>
            <person name="Dufresne P.J."/>
            <person name="Fournier E."/>
            <person name="Martineau C."/>
            <person name="Moreira S."/>
            <person name="Perkins V."/>
            <person name="De Repentigny L."/>
            <person name="Dufresne S.F."/>
        </authorList>
    </citation>
    <scope>NUCLEOTIDE SEQUENCE [LARGE SCALE GENOMIC DNA]</scope>
    <source>
        <strain evidence="5">HMR AF 39</strain>
    </source>
</reference>
<dbReference type="SUPFAM" id="SSF53254">
    <property type="entry name" value="Phosphoglycerate mutase-like"/>
    <property type="match status" value="1"/>
</dbReference>
<keyword evidence="3" id="KW-1133">Transmembrane helix</keyword>
<evidence type="ECO:0000256" key="3">
    <source>
        <dbReference type="SAM" id="Phobius"/>
    </source>
</evidence>
<keyword evidence="3" id="KW-0472">Membrane</keyword>
<feature type="transmembrane region" description="Helical" evidence="3">
    <location>
        <begin position="451"/>
        <end position="476"/>
    </location>
</feature>
<protein>
    <recommendedName>
        <fullName evidence="7">Histidine acid phosphatase</fullName>
    </recommendedName>
</protein>
<evidence type="ECO:0000313" key="5">
    <source>
        <dbReference type="EMBL" id="RHZ46730.1"/>
    </source>
</evidence>
<dbReference type="Proteomes" id="UP000215305">
    <property type="component" value="Unassembled WGS sequence"/>
</dbReference>
<dbReference type="Gene3D" id="3.40.50.1240">
    <property type="entry name" value="Phosphoglycerate mutase-like"/>
    <property type="match status" value="1"/>
</dbReference>
<keyword evidence="4" id="KW-0732">Signal</keyword>
<comment type="similarity">
    <text evidence="1">Belongs to the histidine acid phosphatase family.</text>
</comment>